<proteinExistence type="predicted"/>
<name>A0A1I1TZX6_9LACO</name>
<dbReference type="RefSeq" id="WP_090094121.1">
    <property type="nucleotide sequence ID" value="NZ_CBCRVU010000006.1"/>
</dbReference>
<reference evidence="2" key="1">
    <citation type="submission" date="2016-10" db="EMBL/GenBank/DDBJ databases">
        <authorList>
            <person name="Varghese N."/>
            <person name="Submissions S."/>
        </authorList>
    </citation>
    <scope>NUCLEOTIDE SEQUENCE [LARGE SCALE GENOMIC DNA]</scope>
    <source>
        <strain evidence="2">R-53102</strain>
    </source>
</reference>
<organism evidence="1 2">
    <name type="scientific">Lactobacillus bombicola</name>
    <dbReference type="NCBI Taxonomy" id="1505723"/>
    <lineage>
        <taxon>Bacteria</taxon>
        <taxon>Bacillati</taxon>
        <taxon>Bacillota</taxon>
        <taxon>Bacilli</taxon>
        <taxon>Lactobacillales</taxon>
        <taxon>Lactobacillaceae</taxon>
        <taxon>Lactobacillus</taxon>
    </lineage>
</organism>
<accession>A0A1I1TZX6</accession>
<dbReference type="Proteomes" id="UP000199599">
    <property type="component" value="Unassembled WGS sequence"/>
</dbReference>
<dbReference type="AlphaFoldDB" id="A0A1I1TZX6"/>
<evidence type="ECO:0000313" key="2">
    <source>
        <dbReference type="Proteomes" id="UP000199599"/>
    </source>
</evidence>
<protein>
    <submittedName>
        <fullName evidence="1">Uncharacterized protein</fullName>
    </submittedName>
</protein>
<dbReference type="STRING" id="1505723.SAMN04487792_1610"/>
<sequence length="120" mass="14295">MRFSRIDRSKSIIKYARPITKTEILDSVYVLRLFDNELYYNVDGFFVKAKDTQLAVQQQAKGYSQKHSHLYSINELYDRIYEGWGFGSTNQPARLICKRKYPINHRQPDLRLVKITRKYA</sequence>
<dbReference type="EMBL" id="FOMN01000013">
    <property type="protein sequence ID" value="SFD61983.1"/>
    <property type="molecule type" value="Genomic_DNA"/>
</dbReference>
<evidence type="ECO:0000313" key="1">
    <source>
        <dbReference type="EMBL" id="SFD61983.1"/>
    </source>
</evidence>
<gene>
    <name evidence="1" type="ORF">SAMN04487792_1610</name>
</gene>